<dbReference type="STRING" id="55544.A0A4D9EL05"/>
<comment type="subcellular location">
    <subcellularLocation>
        <location evidence="1">Membrane</location>
        <topology evidence="1">Single-pass membrane protein</topology>
    </subcellularLocation>
</comment>
<keyword evidence="2 10" id="KW-0812">Transmembrane</keyword>
<evidence type="ECO:0000256" key="2">
    <source>
        <dbReference type="ARBA" id="ARBA00022692"/>
    </source>
</evidence>
<evidence type="ECO:0000256" key="10">
    <source>
        <dbReference type="SAM" id="Phobius"/>
    </source>
</evidence>
<feature type="chain" id="PRO_5020024736" evidence="11">
    <location>
        <begin position="30"/>
        <end position="382"/>
    </location>
</feature>
<keyword evidence="6" id="KW-1015">Disulfide bond</keyword>
<keyword evidence="8" id="KW-0393">Immunoglobulin domain</keyword>
<dbReference type="InterPro" id="IPR047164">
    <property type="entry name" value="OX2G-like"/>
</dbReference>
<dbReference type="Gene3D" id="2.60.40.10">
    <property type="entry name" value="Immunoglobulins"/>
    <property type="match status" value="2"/>
</dbReference>
<sequence>MCLQRVWWAQLRLILFWILCLLRAPFTGANEAVRCERVPAAVLGEDVTLKCNFTLSLDVLQVTWQKLEGSSFKNIATYSKAHGTKSIGPFNKRVCFNDTSLKASSITFRGVILEDETCYKCIFNAFPHGSFSRETCLIVQSISAVRTELHSNVSTPGVLTAVCSATAKPAPEITWKPEGVLIGQPEIHGVKNANGTVTMTSTCNVSVRHLRSKNLQALTCVINHPVGRKEEIIDPLEEYEASDEESGIYIWPVLCIISFTLNAIGVTIIILTCKKSKGNKPTSSSTPCTPAEKKNLNQYGGDRHQHQPTPRSQQSVFYQNERQTPGSSQRKRQLFSKSKKNQRDTRVPRSIFSEGKEKNEEGNLNHSFMEGIEEIDDSGFKN</sequence>
<evidence type="ECO:0000256" key="3">
    <source>
        <dbReference type="ARBA" id="ARBA00022729"/>
    </source>
</evidence>
<keyword evidence="7" id="KW-0325">Glycoprotein</keyword>
<dbReference type="InterPro" id="IPR013783">
    <property type="entry name" value="Ig-like_fold"/>
</dbReference>
<organism evidence="13 14">
    <name type="scientific">Platysternon megacephalum</name>
    <name type="common">big-headed turtle</name>
    <dbReference type="NCBI Taxonomy" id="55544"/>
    <lineage>
        <taxon>Eukaryota</taxon>
        <taxon>Metazoa</taxon>
        <taxon>Chordata</taxon>
        <taxon>Craniata</taxon>
        <taxon>Vertebrata</taxon>
        <taxon>Euteleostomi</taxon>
        <taxon>Archelosauria</taxon>
        <taxon>Testudinata</taxon>
        <taxon>Testudines</taxon>
        <taxon>Cryptodira</taxon>
        <taxon>Durocryptodira</taxon>
        <taxon>Testudinoidea</taxon>
        <taxon>Platysternidae</taxon>
        <taxon>Platysternon</taxon>
    </lineage>
</organism>
<evidence type="ECO:0000256" key="5">
    <source>
        <dbReference type="ARBA" id="ARBA00023136"/>
    </source>
</evidence>
<feature type="compositionally biased region" description="Acidic residues" evidence="9">
    <location>
        <begin position="371"/>
        <end position="382"/>
    </location>
</feature>
<keyword evidence="5 10" id="KW-0472">Membrane</keyword>
<evidence type="ECO:0000256" key="4">
    <source>
        <dbReference type="ARBA" id="ARBA00022989"/>
    </source>
</evidence>
<dbReference type="PANTHER" id="PTHR46841:SF10">
    <property type="entry name" value="CD200 MOLECULE LIKE 1-RELATED"/>
    <property type="match status" value="1"/>
</dbReference>
<dbReference type="GO" id="GO:0009986">
    <property type="term" value="C:cell surface"/>
    <property type="evidence" value="ECO:0007669"/>
    <property type="project" value="TreeGrafter"/>
</dbReference>
<keyword evidence="3 11" id="KW-0732">Signal</keyword>
<evidence type="ECO:0000313" key="13">
    <source>
        <dbReference type="EMBL" id="TFK07802.1"/>
    </source>
</evidence>
<dbReference type="Pfam" id="PF08205">
    <property type="entry name" value="C2-set_2"/>
    <property type="match status" value="1"/>
</dbReference>
<dbReference type="AlphaFoldDB" id="A0A4D9EL05"/>
<feature type="transmembrane region" description="Helical" evidence="10">
    <location>
        <begin position="249"/>
        <end position="271"/>
    </location>
</feature>
<gene>
    <name evidence="13" type="ORF">DR999_PMT09314</name>
</gene>
<dbReference type="EMBL" id="QXTE01000078">
    <property type="protein sequence ID" value="TFK07802.1"/>
    <property type="molecule type" value="Genomic_DNA"/>
</dbReference>
<accession>A0A4D9EL05</accession>
<feature type="signal peptide" evidence="11">
    <location>
        <begin position="1"/>
        <end position="29"/>
    </location>
</feature>
<feature type="compositionally biased region" description="Basic and acidic residues" evidence="9">
    <location>
        <begin position="291"/>
        <end position="305"/>
    </location>
</feature>
<evidence type="ECO:0000256" key="11">
    <source>
        <dbReference type="SAM" id="SignalP"/>
    </source>
</evidence>
<dbReference type="GO" id="GO:0016020">
    <property type="term" value="C:membrane"/>
    <property type="evidence" value="ECO:0007669"/>
    <property type="project" value="UniProtKB-SubCell"/>
</dbReference>
<evidence type="ECO:0000256" key="8">
    <source>
        <dbReference type="ARBA" id="ARBA00023319"/>
    </source>
</evidence>
<feature type="compositionally biased region" description="Polar residues" evidence="9">
    <location>
        <begin position="279"/>
        <end position="288"/>
    </location>
</feature>
<dbReference type="InterPro" id="IPR003599">
    <property type="entry name" value="Ig_sub"/>
</dbReference>
<dbReference type="GO" id="GO:0034113">
    <property type="term" value="P:heterotypic cell-cell adhesion"/>
    <property type="evidence" value="ECO:0007669"/>
    <property type="project" value="TreeGrafter"/>
</dbReference>
<evidence type="ECO:0000256" key="7">
    <source>
        <dbReference type="ARBA" id="ARBA00023180"/>
    </source>
</evidence>
<reference evidence="13 14" key="2">
    <citation type="submission" date="2019-04" db="EMBL/GenBank/DDBJ databases">
        <title>The genome sequence of big-headed turtle.</title>
        <authorList>
            <person name="Gong S."/>
        </authorList>
    </citation>
    <scope>NUCLEOTIDE SEQUENCE [LARGE SCALE GENOMIC DNA]</scope>
    <source>
        <strain evidence="13">DO16091913</strain>
        <tissue evidence="13">Muscle</tissue>
    </source>
</reference>
<protein>
    <submittedName>
        <fullName evidence="13">CST complex subunit STN1</fullName>
    </submittedName>
</protein>
<reference evidence="13 14" key="1">
    <citation type="submission" date="2019-04" db="EMBL/GenBank/DDBJ databases">
        <title>Draft genome of the big-headed turtle Platysternon megacephalum.</title>
        <authorList>
            <person name="Gong S."/>
        </authorList>
    </citation>
    <scope>NUCLEOTIDE SEQUENCE [LARGE SCALE GENOMIC DNA]</scope>
    <source>
        <strain evidence="13">DO16091913</strain>
        <tissue evidence="13">Muscle</tissue>
    </source>
</reference>
<keyword evidence="14" id="KW-1185">Reference proteome</keyword>
<dbReference type="PANTHER" id="PTHR46841">
    <property type="entry name" value="OX-2 MEMBRANE GLYCOPROTEIN"/>
    <property type="match status" value="1"/>
</dbReference>
<dbReference type="GO" id="GO:0030424">
    <property type="term" value="C:axon"/>
    <property type="evidence" value="ECO:0007669"/>
    <property type="project" value="TreeGrafter"/>
</dbReference>
<dbReference type="SUPFAM" id="SSF48726">
    <property type="entry name" value="Immunoglobulin"/>
    <property type="match status" value="2"/>
</dbReference>
<keyword evidence="4 10" id="KW-1133">Transmembrane helix</keyword>
<feature type="compositionally biased region" description="Polar residues" evidence="9">
    <location>
        <begin position="307"/>
        <end position="328"/>
    </location>
</feature>
<dbReference type="Pfam" id="PF07686">
    <property type="entry name" value="V-set"/>
    <property type="match status" value="1"/>
</dbReference>
<dbReference type="OrthoDB" id="9422141at2759"/>
<feature type="region of interest" description="Disordered" evidence="9">
    <location>
        <begin position="276"/>
        <end position="382"/>
    </location>
</feature>
<dbReference type="InterPro" id="IPR007110">
    <property type="entry name" value="Ig-like_dom"/>
</dbReference>
<dbReference type="SMART" id="SM00409">
    <property type="entry name" value="IG"/>
    <property type="match status" value="1"/>
</dbReference>
<feature type="compositionally biased region" description="Basic and acidic residues" evidence="9">
    <location>
        <begin position="354"/>
        <end position="363"/>
    </location>
</feature>
<name>A0A4D9EL05_9SAUR</name>
<evidence type="ECO:0000256" key="1">
    <source>
        <dbReference type="ARBA" id="ARBA00004167"/>
    </source>
</evidence>
<dbReference type="GO" id="GO:0043025">
    <property type="term" value="C:neuronal cell body"/>
    <property type="evidence" value="ECO:0007669"/>
    <property type="project" value="TreeGrafter"/>
</dbReference>
<dbReference type="GO" id="GO:0098632">
    <property type="term" value="F:cell-cell adhesion mediator activity"/>
    <property type="evidence" value="ECO:0007669"/>
    <property type="project" value="InterPro"/>
</dbReference>
<feature type="domain" description="Ig-like" evidence="12">
    <location>
        <begin position="25"/>
        <end position="121"/>
    </location>
</feature>
<evidence type="ECO:0000259" key="12">
    <source>
        <dbReference type="PROSITE" id="PS50835"/>
    </source>
</evidence>
<feature type="compositionally biased region" description="Basic residues" evidence="9">
    <location>
        <begin position="329"/>
        <end position="340"/>
    </location>
</feature>
<comment type="caution">
    <text evidence="13">The sequence shown here is derived from an EMBL/GenBank/DDBJ whole genome shotgun (WGS) entry which is preliminary data.</text>
</comment>
<dbReference type="InterPro" id="IPR013106">
    <property type="entry name" value="Ig_V-set"/>
</dbReference>
<evidence type="ECO:0000256" key="9">
    <source>
        <dbReference type="SAM" id="MobiDB-lite"/>
    </source>
</evidence>
<dbReference type="InterPro" id="IPR013162">
    <property type="entry name" value="CD80_C2-set"/>
</dbReference>
<dbReference type="Proteomes" id="UP000297703">
    <property type="component" value="Unassembled WGS sequence"/>
</dbReference>
<dbReference type="InterPro" id="IPR036179">
    <property type="entry name" value="Ig-like_dom_sf"/>
</dbReference>
<dbReference type="GO" id="GO:0150079">
    <property type="term" value="P:negative regulation of neuroinflammatory response"/>
    <property type="evidence" value="ECO:0007669"/>
    <property type="project" value="TreeGrafter"/>
</dbReference>
<evidence type="ECO:0000256" key="6">
    <source>
        <dbReference type="ARBA" id="ARBA00023157"/>
    </source>
</evidence>
<dbReference type="PROSITE" id="PS50835">
    <property type="entry name" value="IG_LIKE"/>
    <property type="match status" value="1"/>
</dbReference>
<proteinExistence type="predicted"/>
<evidence type="ECO:0000313" key="14">
    <source>
        <dbReference type="Proteomes" id="UP000297703"/>
    </source>
</evidence>